<evidence type="ECO:0000313" key="5">
    <source>
        <dbReference type="Proteomes" id="UP001178507"/>
    </source>
</evidence>
<evidence type="ECO:0000259" key="3">
    <source>
        <dbReference type="PROSITE" id="PS50222"/>
    </source>
</evidence>
<dbReference type="InterPro" id="IPR011992">
    <property type="entry name" value="EF-hand-dom_pair"/>
</dbReference>
<gene>
    <name evidence="4" type="ORF">EVOR1521_LOCUS23882</name>
</gene>
<feature type="compositionally biased region" description="Low complexity" evidence="2">
    <location>
        <begin position="634"/>
        <end position="644"/>
    </location>
</feature>
<evidence type="ECO:0000256" key="1">
    <source>
        <dbReference type="ARBA" id="ARBA00022837"/>
    </source>
</evidence>
<keyword evidence="1" id="KW-0106">Calcium</keyword>
<protein>
    <recommendedName>
        <fullName evidence="3">EF-hand domain-containing protein</fullName>
    </recommendedName>
</protein>
<feature type="compositionally biased region" description="Low complexity" evidence="2">
    <location>
        <begin position="596"/>
        <end position="608"/>
    </location>
</feature>
<dbReference type="InterPro" id="IPR018247">
    <property type="entry name" value="EF_Hand_1_Ca_BS"/>
</dbReference>
<evidence type="ECO:0000313" key="4">
    <source>
        <dbReference type="EMBL" id="CAJ1400566.1"/>
    </source>
</evidence>
<dbReference type="InterPro" id="IPR002048">
    <property type="entry name" value="EF_hand_dom"/>
</dbReference>
<feature type="region of interest" description="Disordered" evidence="2">
    <location>
        <begin position="266"/>
        <end position="418"/>
    </location>
</feature>
<dbReference type="AlphaFoldDB" id="A0AA36NEP0"/>
<evidence type="ECO:0000256" key="2">
    <source>
        <dbReference type="SAM" id="MobiDB-lite"/>
    </source>
</evidence>
<feature type="compositionally biased region" description="Basic and acidic residues" evidence="2">
    <location>
        <begin position="207"/>
        <end position="218"/>
    </location>
</feature>
<dbReference type="PROSITE" id="PS00018">
    <property type="entry name" value="EF_HAND_1"/>
    <property type="match status" value="1"/>
</dbReference>
<keyword evidence="5" id="KW-1185">Reference proteome</keyword>
<accession>A0AA36NEP0</accession>
<feature type="region of interest" description="Disordered" evidence="2">
    <location>
        <begin position="136"/>
        <end position="185"/>
    </location>
</feature>
<dbReference type="Gene3D" id="1.10.238.10">
    <property type="entry name" value="EF-hand"/>
    <property type="match status" value="1"/>
</dbReference>
<feature type="compositionally biased region" description="Basic and acidic residues" evidence="2">
    <location>
        <begin position="547"/>
        <end position="566"/>
    </location>
</feature>
<proteinExistence type="predicted"/>
<comment type="caution">
    <text evidence="4">The sequence shown here is derived from an EMBL/GenBank/DDBJ whole genome shotgun (WGS) entry which is preliminary data.</text>
</comment>
<feature type="region of interest" description="Disordered" evidence="2">
    <location>
        <begin position="202"/>
        <end position="230"/>
    </location>
</feature>
<dbReference type="Proteomes" id="UP001178507">
    <property type="component" value="Unassembled WGS sequence"/>
</dbReference>
<organism evidence="4 5">
    <name type="scientific">Effrenium voratum</name>
    <dbReference type="NCBI Taxonomy" id="2562239"/>
    <lineage>
        <taxon>Eukaryota</taxon>
        <taxon>Sar</taxon>
        <taxon>Alveolata</taxon>
        <taxon>Dinophyceae</taxon>
        <taxon>Suessiales</taxon>
        <taxon>Symbiodiniaceae</taxon>
        <taxon>Effrenium</taxon>
    </lineage>
</organism>
<dbReference type="EMBL" id="CAUJNA010003377">
    <property type="protein sequence ID" value="CAJ1400566.1"/>
    <property type="molecule type" value="Genomic_DNA"/>
</dbReference>
<dbReference type="SUPFAM" id="SSF47473">
    <property type="entry name" value="EF-hand"/>
    <property type="match status" value="1"/>
</dbReference>
<dbReference type="GO" id="GO:0005509">
    <property type="term" value="F:calcium ion binding"/>
    <property type="evidence" value="ECO:0007669"/>
    <property type="project" value="InterPro"/>
</dbReference>
<dbReference type="PROSITE" id="PS50222">
    <property type="entry name" value="EF_HAND_2"/>
    <property type="match status" value="1"/>
</dbReference>
<feature type="compositionally biased region" description="Basic and acidic residues" evidence="2">
    <location>
        <begin position="368"/>
        <end position="403"/>
    </location>
</feature>
<feature type="compositionally biased region" description="Basic and acidic residues" evidence="2">
    <location>
        <begin position="283"/>
        <end position="361"/>
    </location>
</feature>
<feature type="domain" description="EF-hand" evidence="3">
    <location>
        <begin position="1"/>
        <end position="24"/>
    </location>
</feature>
<sequence>MDSSSNGFVTHAEFCDACRRINYRGNVRDAWHELDADGMGKATLCELDWATAEALGRFCTTLAQTFGAVDKAARLLGLKGNRRLRREDFRSLMTEHNLLSSREADGIFRMMCSHDTMARPSVREKEFQWLVQLSPSLPRPGRVAPGGQELELPGELPSDPSFAEPEVRTPRNRSQPLRRQEAGDDEALYDRLWQEAQEFHKKKQEKHAKEGLYRHPRDMTPTSNPRCGNQAHCEKLYKDSKSKMQKQERVEAEERKYYYDLCRKRHKRTTRDEEVWARLVQTKPREEKEEEKGDSQTELPEGTKTKAEKAAERLWAKAVKTQREKKEQAAKEKPDISIFEKECARRERQRSKEEPKDELQQKKLVAARAKDYVQRLQEDLQRKQQENRLKKQELERQAEENKKPRQPKAVKARPETFYRLHLDGMQREEALAERRRIKEMEEEYQLKARSIHSRSAHNPQVFSRLYSKTPREAQLDAEESAYSGSELYEDATRLDASSFLARAKPGSASPEPREDESNGEEPADETTPASQEHRRSSEEDLQQTLQELREARRSRLAMKDWMETQRQELQATASSRSRVAPGDRTEVPPESGKPDLASASAELQALLQRRPGSGSKRRSMAATKLSQELFGDESPSSPGSPGSPAREPPLPSHSSHSELWGAMAGMVSWNEEQP</sequence>
<feature type="compositionally biased region" description="Polar residues" evidence="2">
    <location>
        <begin position="567"/>
        <end position="577"/>
    </location>
</feature>
<feature type="region of interest" description="Disordered" evidence="2">
    <location>
        <begin position="445"/>
        <end position="674"/>
    </location>
</feature>
<reference evidence="4" key="1">
    <citation type="submission" date="2023-08" db="EMBL/GenBank/DDBJ databases">
        <authorList>
            <person name="Chen Y."/>
            <person name="Shah S."/>
            <person name="Dougan E. K."/>
            <person name="Thang M."/>
            <person name="Chan C."/>
        </authorList>
    </citation>
    <scope>NUCLEOTIDE SEQUENCE</scope>
</reference>
<name>A0AA36NEP0_9DINO</name>